<dbReference type="EMBL" id="SNRY01000993">
    <property type="protein sequence ID" value="KAA6334477.1"/>
    <property type="molecule type" value="Genomic_DNA"/>
</dbReference>
<organism evidence="1">
    <name type="scientific">termite gut metagenome</name>
    <dbReference type="NCBI Taxonomy" id="433724"/>
    <lineage>
        <taxon>unclassified sequences</taxon>
        <taxon>metagenomes</taxon>
        <taxon>organismal metagenomes</taxon>
    </lineage>
</organism>
<proteinExistence type="predicted"/>
<sequence length="35" mass="4220">MNLHSLQETNNGFQIRCKKLYNVFDINNFNYKVGR</sequence>
<reference evidence="1" key="1">
    <citation type="submission" date="2019-03" db="EMBL/GenBank/DDBJ databases">
        <title>Single cell metagenomics reveals metabolic interactions within the superorganism composed of flagellate Streblomastix strix and complex community of Bacteroidetes bacteria on its surface.</title>
        <authorList>
            <person name="Treitli S.C."/>
            <person name="Kolisko M."/>
            <person name="Husnik F."/>
            <person name="Keeling P."/>
            <person name="Hampl V."/>
        </authorList>
    </citation>
    <scope>NUCLEOTIDE SEQUENCE</scope>
    <source>
        <strain evidence="1">STM</strain>
    </source>
</reference>
<dbReference type="AlphaFoldDB" id="A0A5J4RKP7"/>
<protein>
    <submittedName>
        <fullName evidence="1">Uncharacterized protein</fullName>
    </submittedName>
</protein>
<comment type="caution">
    <text evidence="1">The sequence shown here is derived from an EMBL/GenBank/DDBJ whole genome shotgun (WGS) entry which is preliminary data.</text>
</comment>
<accession>A0A5J4RKP7</accession>
<gene>
    <name evidence="1" type="ORF">EZS27_017202</name>
</gene>
<evidence type="ECO:0000313" key="1">
    <source>
        <dbReference type="EMBL" id="KAA6334477.1"/>
    </source>
</evidence>
<name>A0A5J4RKP7_9ZZZZ</name>